<accession>S3LQ24</accession>
<reference evidence="1 2" key="1">
    <citation type="submission" date="2013-04" db="EMBL/GenBank/DDBJ databases">
        <title>The Genome Sequence of Treponema vincentii F0403.</title>
        <authorList>
            <consortium name="The Broad Institute Genomics Platform"/>
            <person name="Earl A."/>
            <person name="Ward D."/>
            <person name="Feldgarden M."/>
            <person name="Gevers D."/>
            <person name="Leonetti C."/>
            <person name="Izard J."/>
            <person name="Walker B."/>
            <person name="Young S."/>
            <person name="Zeng Q."/>
            <person name="Gargeya S."/>
            <person name="Fitzgerald M."/>
            <person name="Haas B."/>
            <person name="Abouelleil A."/>
            <person name="Allen A.W."/>
            <person name="Alvarado L."/>
            <person name="Arachchi H.M."/>
            <person name="Berlin A.M."/>
            <person name="Chapman S.B."/>
            <person name="Gainer-Dewar J."/>
            <person name="Goldberg J."/>
            <person name="Griggs A."/>
            <person name="Gujja S."/>
            <person name="Hansen M."/>
            <person name="Howarth C."/>
            <person name="Imamovic A."/>
            <person name="Ireland A."/>
            <person name="Larimer J."/>
            <person name="McCowan C."/>
            <person name="Murphy C."/>
            <person name="Pearson M."/>
            <person name="Poon T.W."/>
            <person name="Priest M."/>
            <person name="Roberts A."/>
            <person name="Saif S."/>
            <person name="Shea T."/>
            <person name="Sisk P."/>
            <person name="Sykes S."/>
            <person name="Wortman J."/>
            <person name="Nusbaum C."/>
            <person name="Birren B."/>
        </authorList>
    </citation>
    <scope>NUCLEOTIDE SEQUENCE [LARGE SCALE GENOMIC DNA]</scope>
    <source>
        <strain evidence="1 2">F0403</strain>
    </source>
</reference>
<dbReference type="Proteomes" id="UP000014605">
    <property type="component" value="Unassembled WGS sequence"/>
</dbReference>
<evidence type="ECO:0000313" key="2">
    <source>
        <dbReference type="Proteomes" id="UP000014605"/>
    </source>
</evidence>
<dbReference type="EMBL" id="ATFC01000009">
    <property type="protein sequence ID" value="EPF46427.1"/>
    <property type="molecule type" value="Genomic_DNA"/>
</dbReference>
<proteinExistence type="predicted"/>
<dbReference type="Pfam" id="PF10957">
    <property type="entry name" value="Spore_Cse60"/>
    <property type="match status" value="1"/>
</dbReference>
<dbReference type="GeneID" id="301462071"/>
<organism evidence="1 2">
    <name type="scientific">Treponema vincentii F0403</name>
    <dbReference type="NCBI Taxonomy" id="1125702"/>
    <lineage>
        <taxon>Bacteria</taxon>
        <taxon>Pseudomonadati</taxon>
        <taxon>Spirochaetota</taxon>
        <taxon>Spirochaetia</taxon>
        <taxon>Spirochaetales</taxon>
        <taxon>Treponemataceae</taxon>
        <taxon>Treponema</taxon>
    </lineage>
</organism>
<name>S3LQ24_9SPIR</name>
<dbReference type="HOGENOM" id="CLU_2830036_0_0_12"/>
<dbReference type="InterPro" id="IPR020296">
    <property type="entry name" value="Spore_Cse60"/>
</dbReference>
<gene>
    <name evidence="1" type="ORF">HMPREF1222_01949</name>
</gene>
<comment type="caution">
    <text evidence="1">The sequence shown here is derived from an EMBL/GenBank/DDBJ whole genome shotgun (WGS) entry which is preliminary data.</text>
</comment>
<protein>
    <submittedName>
        <fullName evidence="1">Uncharacterized protein</fullName>
    </submittedName>
</protein>
<dbReference type="AlphaFoldDB" id="S3LQ24"/>
<keyword evidence="2" id="KW-1185">Reference proteome</keyword>
<dbReference type="RefSeq" id="WP_016519234.1">
    <property type="nucleotide sequence ID" value="NZ_KE332512.1"/>
</dbReference>
<evidence type="ECO:0000313" key="1">
    <source>
        <dbReference type="EMBL" id="EPF46427.1"/>
    </source>
</evidence>
<sequence>MSYVKKVRIFTADRAKVLEQSINSFILKEMERGFYIIDIQYQAACTRHDHAVYSCMVFYSEPVEEW</sequence>